<accession>A0A9J6D0R4</accession>
<reference evidence="2" key="1">
    <citation type="journal article" date="2020" name="Cell">
        <title>Large-Scale Comparative Analyses of Tick Genomes Elucidate Their Genetic Diversity and Vector Capacities.</title>
        <authorList>
            <consortium name="Tick Genome and Microbiome Consortium (TIGMIC)"/>
            <person name="Jia N."/>
            <person name="Wang J."/>
            <person name="Shi W."/>
            <person name="Du L."/>
            <person name="Sun Y."/>
            <person name="Zhan W."/>
            <person name="Jiang J.F."/>
            <person name="Wang Q."/>
            <person name="Zhang B."/>
            <person name="Ji P."/>
            <person name="Bell-Sakyi L."/>
            <person name="Cui X.M."/>
            <person name="Yuan T.T."/>
            <person name="Jiang B.G."/>
            <person name="Yang W.F."/>
            <person name="Lam T.T."/>
            <person name="Chang Q.C."/>
            <person name="Ding S.J."/>
            <person name="Wang X.J."/>
            <person name="Zhu J.G."/>
            <person name="Ruan X.D."/>
            <person name="Zhao L."/>
            <person name="Wei J.T."/>
            <person name="Ye R.Z."/>
            <person name="Que T.C."/>
            <person name="Du C.H."/>
            <person name="Zhou Y.H."/>
            <person name="Cheng J.X."/>
            <person name="Dai P.F."/>
            <person name="Guo W.B."/>
            <person name="Han X.H."/>
            <person name="Huang E.J."/>
            <person name="Li L.F."/>
            <person name="Wei W."/>
            <person name="Gao Y.C."/>
            <person name="Liu J.Z."/>
            <person name="Shao H.Z."/>
            <person name="Wang X."/>
            <person name="Wang C.C."/>
            <person name="Yang T.C."/>
            <person name="Huo Q.B."/>
            <person name="Li W."/>
            <person name="Chen H.Y."/>
            <person name="Chen S.E."/>
            <person name="Zhou L.G."/>
            <person name="Ni X.B."/>
            <person name="Tian J.H."/>
            <person name="Sheng Y."/>
            <person name="Liu T."/>
            <person name="Pan Y.S."/>
            <person name="Xia L.Y."/>
            <person name="Li J."/>
            <person name="Zhao F."/>
            <person name="Cao W.C."/>
        </authorList>
    </citation>
    <scope>NUCLEOTIDE SEQUENCE</scope>
    <source>
        <strain evidence="2">Rmic-2018</strain>
    </source>
</reference>
<dbReference type="Proteomes" id="UP000821866">
    <property type="component" value="Unassembled WGS sequence"/>
</dbReference>
<feature type="region of interest" description="Disordered" evidence="1">
    <location>
        <begin position="66"/>
        <end position="97"/>
    </location>
</feature>
<proteinExistence type="predicted"/>
<reference evidence="2" key="2">
    <citation type="submission" date="2021-09" db="EMBL/GenBank/DDBJ databases">
        <authorList>
            <person name="Jia N."/>
            <person name="Wang J."/>
            <person name="Shi W."/>
            <person name="Du L."/>
            <person name="Sun Y."/>
            <person name="Zhan W."/>
            <person name="Jiang J."/>
            <person name="Wang Q."/>
            <person name="Zhang B."/>
            <person name="Ji P."/>
            <person name="Sakyi L.B."/>
            <person name="Cui X."/>
            <person name="Yuan T."/>
            <person name="Jiang B."/>
            <person name="Yang W."/>
            <person name="Lam T.T.-Y."/>
            <person name="Chang Q."/>
            <person name="Ding S."/>
            <person name="Wang X."/>
            <person name="Zhu J."/>
            <person name="Ruan X."/>
            <person name="Zhao L."/>
            <person name="Wei J."/>
            <person name="Que T."/>
            <person name="Du C."/>
            <person name="Cheng J."/>
            <person name="Dai P."/>
            <person name="Han X."/>
            <person name="Huang E."/>
            <person name="Gao Y."/>
            <person name="Liu J."/>
            <person name="Shao H."/>
            <person name="Ye R."/>
            <person name="Li L."/>
            <person name="Wei W."/>
            <person name="Wang X."/>
            <person name="Wang C."/>
            <person name="Huo Q."/>
            <person name="Li W."/>
            <person name="Guo W."/>
            <person name="Chen H."/>
            <person name="Chen S."/>
            <person name="Zhou L."/>
            <person name="Zhou L."/>
            <person name="Ni X."/>
            <person name="Tian J."/>
            <person name="Zhou Y."/>
            <person name="Sheng Y."/>
            <person name="Liu T."/>
            <person name="Pan Y."/>
            <person name="Xia L."/>
            <person name="Li J."/>
            <person name="Zhao F."/>
            <person name="Cao W."/>
        </authorList>
    </citation>
    <scope>NUCLEOTIDE SEQUENCE</scope>
    <source>
        <strain evidence="2">Rmic-2018</strain>
        <tissue evidence="2">Larvae</tissue>
    </source>
</reference>
<feature type="region of interest" description="Disordered" evidence="1">
    <location>
        <begin position="171"/>
        <end position="192"/>
    </location>
</feature>
<dbReference type="AlphaFoldDB" id="A0A9J6D0R4"/>
<gene>
    <name evidence="2" type="ORF">HPB51_027384</name>
</gene>
<feature type="compositionally biased region" description="Polar residues" evidence="1">
    <location>
        <begin position="183"/>
        <end position="192"/>
    </location>
</feature>
<evidence type="ECO:0000313" key="2">
    <source>
        <dbReference type="EMBL" id="KAH7964379.1"/>
    </source>
</evidence>
<dbReference type="EMBL" id="JABSTU010003997">
    <property type="protein sequence ID" value="KAH7964379.1"/>
    <property type="molecule type" value="Genomic_DNA"/>
</dbReference>
<evidence type="ECO:0000313" key="3">
    <source>
        <dbReference type="Proteomes" id="UP000821866"/>
    </source>
</evidence>
<comment type="caution">
    <text evidence="2">The sequence shown here is derived from an EMBL/GenBank/DDBJ whole genome shotgun (WGS) entry which is preliminary data.</text>
</comment>
<protein>
    <submittedName>
        <fullName evidence="2">Uncharacterized protein</fullName>
    </submittedName>
</protein>
<feature type="compositionally biased region" description="Basic and acidic residues" evidence="1">
    <location>
        <begin position="70"/>
        <end position="84"/>
    </location>
</feature>
<name>A0A9J6D0R4_RHIMP</name>
<sequence>MMTRSWIYADKQTHRCAVVDKENGSFGRAISEGREIRRGEAEDQCQDRISQCTKRAATQRVAGKQKRALRPAEQRHRLEAESAHKSRQTCGTPSLHHKPRRLWATDANVRGECRLRQAAGAFFRETIIPFPLEPPRSTTKQRFLNTQQAAYACCCSWPLREVSTVGRSWNAAQRRARRRERNLSSSFGTLSK</sequence>
<organism evidence="2 3">
    <name type="scientific">Rhipicephalus microplus</name>
    <name type="common">Cattle tick</name>
    <name type="synonym">Boophilus microplus</name>
    <dbReference type="NCBI Taxonomy" id="6941"/>
    <lineage>
        <taxon>Eukaryota</taxon>
        <taxon>Metazoa</taxon>
        <taxon>Ecdysozoa</taxon>
        <taxon>Arthropoda</taxon>
        <taxon>Chelicerata</taxon>
        <taxon>Arachnida</taxon>
        <taxon>Acari</taxon>
        <taxon>Parasitiformes</taxon>
        <taxon>Ixodida</taxon>
        <taxon>Ixodoidea</taxon>
        <taxon>Ixodidae</taxon>
        <taxon>Rhipicephalinae</taxon>
        <taxon>Rhipicephalus</taxon>
        <taxon>Boophilus</taxon>
    </lineage>
</organism>
<keyword evidence="3" id="KW-1185">Reference proteome</keyword>
<evidence type="ECO:0000256" key="1">
    <source>
        <dbReference type="SAM" id="MobiDB-lite"/>
    </source>
</evidence>